<dbReference type="Gene3D" id="1.20.1250.20">
    <property type="entry name" value="MFS general substrate transporter like domains"/>
    <property type="match status" value="1"/>
</dbReference>
<feature type="transmembrane region" description="Helical" evidence="7">
    <location>
        <begin position="498"/>
        <end position="516"/>
    </location>
</feature>
<keyword evidence="4 7" id="KW-0812">Transmembrane</keyword>
<evidence type="ECO:0000313" key="9">
    <source>
        <dbReference type="Proteomes" id="UP001363622"/>
    </source>
</evidence>
<dbReference type="SUPFAM" id="SSF103473">
    <property type="entry name" value="MFS general substrate transporter"/>
    <property type="match status" value="1"/>
</dbReference>
<feature type="transmembrane region" description="Helical" evidence="7">
    <location>
        <begin position="444"/>
        <end position="467"/>
    </location>
</feature>
<dbReference type="PANTHER" id="PTHR20772">
    <property type="entry name" value="PROTEIN FMP42"/>
    <property type="match status" value="1"/>
</dbReference>
<comment type="similarity">
    <text evidence="2">Belongs to the SLC43A transporter (TC 2.A.1.44) family.</text>
</comment>
<feature type="transmembrane region" description="Helical" evidence="7">
    <location>
        <begin position="290"/>
        <end position="308"/>
    </location>
</feature>
<evidence type="ECO:0000256" key="5">
    <source>
        <dbReference type="ARBA" id="ARBA00022989"/>
    </source>
</evidence>
<feature type="transmembrane region" description="Helical" evidence="7">
    <location>
        <begin position="255"/>
        <end position="278"/>
    </location>
</feature>
<feature type="transmembrane region" description="Helical" evidence="7">
    <location>
        <begin position="197"/>
        <end position="217"/>
    </location>
</feature>
<name>A0ABR1KI91_9PEZI</name>
<dbReference type="Proteomes" id="UP001363622">
    <property type="component" value="Unassembled WGS sequence"/>
</dbReference>
<feature type="transmembrane region" description="Helical" evidence="7">
    <location>
        <begin position="474"/>
        <end position="492"/>
    </location>
</feature>
<dbReference type="InterPro" id="IPR011701">
    <property type="entry name" value="MFS"/>
</dbReference>
<dbReference type="InterPro" id="IPR036259">
    <property type="entry name" value="MFS_trans_sf"/>
</dbReference>
<evidence type="ECO:0000256" key="4">
    <source>
        <dbReference type="ARBA" id="ARBA00022692"/>
    </source>
</evidence>
<feature type="transmembrane region" description="Helical" evidence="7">
    <location>
        <begin position="405"/>
        <end position="424"/>
    </location>
</feature>
<dbReference type="EMBL" id="JBBPHU010000009">
    <property type="protein sequence ID" value="KAK7513960.1"/>
    <property type="molecule type" value="Genomic_DNA"/>
</dbReference>
<proteinExistence type="inferred from homology"/>
<feature type="transmembrane region" description="Helical" evidence="7">
    <location>
        <begin position="523"/>
        <end position="543"/>
    </location>
</feature>
<keyword evidence="3" id="KW-0813">Transport</keyword>
<keyword evidence="6 7" id="KW-0472">Membrane</keyword>
<dbReference type="PANTHER" id="PTHR20772:SF2">
    <property type="entry name" value="PROTEIN FMP42"/>
    <property type="match status" value="1"/>
</dbReference>
<gene>
    <name evidence="8" type="ORF">IWZ03DRAFT_361833</name>
</gene>
<comment type="subcellular location">
    <subcellularLocation>
        <location evidence="1">Membrane</location>
        <topology evidence="1">Multi-pass membrane protein</topology>
    </subcellularLocation>
</comment>
<feature type="transmembrane region" description="Helical" evidence="7">
    <location>
        <begin position="170"/>
        <end position="190"/>
    </location>
</feature>
<reference evidence="8 9" key="1">
    <citation type="submission" date="2024-04" db="EMBL/GenBank/DDBJ databases">
        <title>Phyllosticta paracitricarpa is synonymous to the EU quarantine fungus P. citricarpa based on phylogenomic analyses.</title>
        <authorList>
            <consortium name="Lawrence Berkeley National Laboratory"/>
            <person name="Van Ingen-Buijs V.A."/>
            <person name="Van Westerhoven A.C."/>
            <person name="Haridas S."/>
            <person name="Skiadas P."/>
            <person name="Martin F."/>
            <person name="Groenewald J.Z."/>
            <person name="Crous P.W."/>
            <person name="Seidl M.F."/>
        </authorList>
    </citation>
    <scope>NUCLEOTIDE SEQUENCE [LARGE SCALE GENOMIC DNA]</scope>
    <source>
        <strain evidence="8 9">CBS 123371</strain>
    </source>
</reference>
<feature type="transmembrane region" description="Helical" evidence="7">
    <location>
        <begin position="563"/>
        <end position="585"/>
    </location>
</feature>
<keyword evidence="5 7" id="KW-1133">Transmembrane helix</keyword>
<feature type="transmembrane region" description="Helical" evidence="7">
    <location>
        <begin position="113"/>
        <end position="135"/>
    </location>
</feature>
<evidence type="ECO:0000256" key="2">
    <source>
        <dbReference type="ARBA" id="ARBA00006595"/>
    </source>
</evidence>
<keyword evidence="9" id="KW-1185">Reference proteome</keyword>
<feature type="transmembrane region" description="Helical" evidence="7">
    <location>
        <begin position="223"/>
        <end position="243"/>
    </location>
</feature>
<evidence type="ECO:0000313" key="8">
    <source>
        <dbReference type="EMBL" id="KAK7513960.1"/>
    </source>
</evidence>
<protein>
    <submittedName>
        <fullName evidence="8">Major facilitator superfamily domain-containing protein</fullName>
    </submittedName>
</protein>
<evidence type="ECO:0000256" key="6">
    <source>
        <dbReference type="ARBA" id="ARBA00023136"/>
    </source>
</evidence>
<comment type="caution">
    <text evidence="8">The sequence shown here is derived from an EMBL/GenBank/DDBJ whole genome shotgun (WGS) entry which is preliminary data.</text>
</comment>
<accession>A0ABR1KI91</accession>
<evidence type="ECO:0000256" key="7">
    <source>
        <dbReference type="SAM" id="Phobius"/>
    </source>
</evidence>
<organism evidence="8 9">
    <name type="scientific">Phyllosticta citriasiana</name>
    <dbReference type="NCBI Taxonomy" id="595635"/>
    <lineage>
        <taxon>Eukaryota</taxon>
        <taxon>Fungi</taxon>
        <taxon>Dikarya</taxon>
        <taxon>Ascomycota</taxon>
        <taxon>Pezizomycotina</taxon>
        <taxon>Dothideomycetes</taxon>
        <taxon>Dothideomycetes incertae sedis</taxon>
        <taxon>Botryosphaeriales</taxon>
        <taxon>Phyllostictaceae</taxon>
        <taxon>Phyllosticta</taxon>
    </lineage>
</organism>
<sequence length="661" mass="72103">MSLVHRSGSIEHIESGWRSRSVSPAGSHRRTLSFNPVDGGAWSQPAHEELVPAFEANVGEEERLGLQTAWRDLHDHVETSPVAAACGGERTRTGWRSCWHMTERALWRRLGRVQVVAAIVYCLFAAGIVFGYAALKPVLIEEGVYRDRCTQDELENGAHVCYEQELRLNFMFTVAAVSTNVCALPVGAVLDRFGPRVCGIIGVFFLTIGALFFALAADASFDGYIPGYLFLALGGPFVFISSFQLSNTFPKYSGLILALLTGAFDTSSALFLVYRLIYQASQGSFTPKKFFLVYLVVPVYILIIQLTLMPRHSYETVGELITRSGDAATDYHDSDEDISDPETVENLRVARRRRRESVASEVTALLGNKDAVAAQTETEEKQKEASGVWGALHGRSAAQQIKSPWFVLITLFTVIQMTRINYFVATVRAQYEYLLGDWDAAVQVNTFFDIALPLGGVLSVPFIGLVLDNTSTPFVLSLLVVFATTIGVLGVIPQMWAAYANICLFVLYRPFYYTCVSDYAAKVFGFATFGKVYGLIICLAGLLNFAQSGLDALTHRAFDGNPIPINVLLTALAAAVGTALALFVWRRSGKLERERIEEEAEEAREWLMPGADGGRVRSAVGGRGLANAGTGAEVRQADLVGRIDYGAVGSVAVASPTSSTP</sequence>
<evidence type="ECO:0000256" key="1">
    <source>
        <dbReference type="ARBA" id="ARBA00004141"/>
    </source>
</evidence>
<dbReference type="InterPro" id="IPR052599">
    <property type="entry name" value="SLC43A_AATransporter"/>
</dbReference>
<evidence type="ECO:0000256" key="3">
    <source>
        <dbReference type="ARBA" id="ARBA00022448"/>
    </source>
</evidence>
<dbReference type="Pfam" id="PF07690">
    <property type="entry name" value="MFS_1"/>
    <property type="match status" value="1"/>
</dbReference>